<evidence type="ECO:0008006" key="4">
    <source>
        <dbReference type="Google" id="ProtNLM"/>
    </source>
</evidence>
<feature type="transmembrane region" description="Helical" evidence="1">
    <location>
        <begin position="28"/>
        <end position="48"/>
    </location>
</feature>
<keyword evidence="1" id="KW-0472">Membrane</keyword>
<organism evidence="2 3">
    <name type="scientific">Tumebacillus lipolyticus</name>
    <dbReference type="NCBI Taxonomy" id="1280370"/>
    <lineage>
        <taxon>Bacteria</taxon>
        <taxon>Bacillati</taxon>
        <taxon>Bacillota</taxon>
        <taxon>Bacilli</taxon>
        <taxon>Bacillales</taxon>
        <taxon>Alicyclobacillaceae</taxon>
        <taxon>Tumebacillus</taxon>
    </lineage>
</organism>
<dbReference type="RefSeq" id="WP_386048955.1">
    <property type="nucleotide sequence ID" value="NZ_JBHUIO010000011.1"/>
</dbReference>
<comment type="caution">
    <text evidence="2">The sequence shown here is derived from an EMBL/GenBank/DDBJ whole genome shotgun (WGS) entry which is preliminary data.</text>
</comment>
<gene>
    <name evidence="2" type="ORF">ACFSOY_17815</name>
</gene>
<sequence>MRLLLIAGIILLPLVLFALRNARIARLFDLLAAVAALLFLITSGLSVLEIKQMNTEFTTHIHQIFNNLIFLSAAGYIGIYSVYRLLGCTFPARQENEPSR</sequence>
<dbReference type="EMBL" id="JBHUIO010000011">
    <property type="protein sequence ID" value="MFD2171823.1"/>
    <property type="molecule type" value="Genomic_DNA"/>
</dbReference>
<evidence type="ECO:0000256" key="1">
    <source>
        <dbReference type="SAM" id="Phobius"/>
    </source>
</evidence>
<name>A0ABW5A2H8_9BACL</name>
<accession>A0ABW5A2H8</accession>
<reference evidence="3" key="1">
    <citation type="journal article" date="2019" name="Int. J. Syst. Evol. Microbiol.">
        <title>The Global Catalogue of Microorganisms (GCM) 10K type strain sequencing project: providing services to taxonomists for standard genome sequencing and annotation.</title>
        <authorList>
            <consortium name="The Broad Institute Genomics Platform"/>
            <consortium name="The Broad Institute Genome Sequencing Center for Infectious Disease"/>
            <person name="Wu L."/>
            <person name="Ma J."/>
        </authorList>
    </citation>
    <scope>NUCLEOTIDE SEQUENCE [LARGE SCALE GENOMIC DNA]</scope>
    <source>
        <strain evidence="3">CGMCC 1.13574</strain>
    </source>
</reference>
<dbReference type="Proteomes" id="UP001597343">
    <property type="component" value="Unassembled WGS sequence"/>
</dbReference>
<feature type="transmembrane region" description="Helical" evidence="1">
    <location>
        <begin position="68"/>
        <end position="86"/>
    </location>
</feature>
<evidence type="ECO:0000313" key="2">
    <source>
        <dbReference type="EMBL" id="MFD2171823.1"/>
    </source>
</evidence>
<keyword evidence="3" id="KW-1185">Reference proteome</keyword>
<evidence type="ECO:0000313" key="3">
    <source>
        <dbReference type="Proteomes" id="UP001597343"/>
    </source>
</evidence>
<protein>
    <recommendedName>
        <fullName evidence="4">Transposase</fullName>
    </recommendedName>
</protein>
<proteinExistence type="predicted"/>
<keyword evidence="1" id="KW-1133">Transmembrane helix</keyword>
<keyword evidence="1" id="KW-0812">Transmembrane</keyword>